<organism evidence="2">
    <name type="scientific">Anguilla anguilla</name>
    <name type="common">European freshwater eel</name>
    <name type="synonym">Muraena anguilla</name>
    <dbReference type="NCBI Taxonomy" id="7936"/>
    <lineage>
        <taxon>Eukaryota</taxon>
        <taxon>Metazoa</taxon>
        <taxon>Chordata</taxon>
        <taxon>Craniata</taxon>
        <taxon>Vertebrata</taxon>
        <taxon>Euteleostomi</taxon>
        <taxon>Actinopterygii</taxon>
        <taxon>Neopterygii</taxon>
        <taxon>Teleostei</taxon>
        <taxon>Anguilliformes</taxon>
        <taxon>Anguillidae</taxon>
        <taxon>Anguilla</taxon>
    </lineage>
</organism>
<keyword evidence="1" id="KW-1133">Transmembrane helix</keyword>
<dbReference type="AlphaFoldDB" id="A0A0E9P9S5"/>
<keyword evidence="1" id="KW-0812">Transmembrane</keyword>
<reference evidence="2" key="2">
    <citation type="journal article" date="2015" name="Fish Shellfish Immunol.">
        <title>Early steps in the European eel (Anguilla anguilla)-Vibrio vulnificus interaction in the gills: Role of the RtxA13 toxin.</title>
        <authorList>
            <person name="Callol A."/>
            <person name="Pajuelo D."/>
            <person name="Ebbesson L."/>
            <person name="Teles M."/>
            <person name="MacKenzie S."/>
            <person name="Amaro C."/>
        </authorList>
    </citation>
    <scope>NUCLEOTIDE SEQUENCE</scope>
</reference>
<evidence type="ECO:0000313" key="2">
    <source>
        <dbReference type="EMBL" id="JAH01017.1"/>
    </source>
</evidence>
<feature type="transmembrane region" description="Helical" evidence="1">
    <location>
        <begin position="6"/>
        <end position="28"/>
    </location>
</feature>
<keyword evidence="1" id="KW-0472">Membrane</keyword>
<sequence length="39" mass="4525">MARVDLKFVSVSNIIMLLYINFVLLRLLHAQLKFCQSEG</sequence>
<accession>A0A0E9P9S5</accession>
<proteinExistence type="predicted"/>
<dbReference type="EMBL" id="GBXM01107560">
    <property type="protein sequence ID" value="JAH01017.1"/>
    <property type="molecule type" value="Transcribed_RNA"/>
</dbReference>
<reference evidence="2" key="1">
    <citation type="submission" date="2014-11" db="EMBL/GenBank/DDBJ databases">
        <authorList>
            <person name="Amaro Gonzalez C."/>
        </authorList>
    </citation>
    <scope>NUCLEOTIDE SEQUENCE</scope>
</reference>
<protein>
    <submittedName>
        <fullName evidence="2">Uncharacterized protein</fullName>
    </submittedName>
</protein>
<evidence type="ECO:0000256" key="1">
    <source>
        <dbReference type="SAM" id="Phobius"/>
    </source>
</evidence>
<name>A0A0E9P9S5_ANGAN</name>